<dbReference type="Gene3D" id="2.40.50.140">
    <property type="entry name" value="Nucleic acid-binding proteins"/>
    <property type="match status" value="1"/>
</dbReference>
<evidence type="ECO:0000256" key="6">
    <source>
        <dbReference type="ARBA" id="ARBA00022763"/>
    </source>
</evidence>
<dbReference type="InterPro" id="IPR036420">
    <property type="entry name" value="BRCT_dom_sf"/>
</dbReference>
<dbReference type="SMART" id="SM00532">
    <property type="entry name" value="LIGANc"/>
    <property type="match status" value="1"/>
</dbReference>
<keyword evidence="14" id="KW-1185">Reference proteome</keyword>
<keyword evidence="4" id="KW-0235">DNA replication</keyword>
<comment type="cofactor">
    <cofactor evidence="1">
        <name>Mg(2+)</name>
        <dbReference type="ChEBI" id="CHEBI:18420"/>
    </cofactor>
</comment>
<dbReference type="PROSITE" id="PS01056">
    <property type="entry name" value="DNA_LIGASE_N2"/>
    <property type="match status" value="1"/>
</dbReference>
<dbReference type="Pfam" id="PF03120">
    <property type="entry name" value="OB_DNA_ligase"/>
    <property type="match status" value="1"/>
</dbReference>
<dbReference type="InterPro" id="IPR010106">
    <property type="entry name" value="RpnA"/>
</dbReference>
<keyword evidence="6" id="KW-0227">DNA damage</keyword>
<reference evidence="13" key="1">
    <citation type="submission" date="2020-07" db="EMBL/GenBank/DDBJ databases">
        <title>Multicomponent nature underlies the extraordinary mechanical properties of spider dragline silk.</title>
        <authorList>
            <person name="Kono N."/>
            <person name="Nakamura H."/>
            <person name="Mori M."/>
            <person name="Yoshida Y."/>
            <person name="Ohtoshi R."/>
            <person name="Malay A.D."/>
            <person name="Moran D.A.P."/>
            <person name="Tomita M."/>
            <person name="Numata K."/>
            <person name="Arakawa K."/>
        </authorList>
    </citation>
    <scope>NUCLEOTIDE SEQUENCE</scope>
</reference>
<dbReference type="AlphaFoldDB" id="A0A8X6LXY8"/>
<dbReference type="InterPro" id="IPR033136">
    <property type="entry name" value="DNA_ligase_CS"/>
</dbReference>
<dbReference type="Gene3D" id="3.30.470.30">
    <property type="entry name" value="DNA ligase/mRNA capping enzyme"/>
    <property type="match status" value="1"/>
</dbReference>
<dbReference type="EC" id="6.5.1.2" evidence="2"/>
<dbReference type="InterPro" id="IPR012340">
    <property type="entry name" value="NA-bd_OB-fold"/>
</dbReference>
<dbReference type="Gene3D" id="3.40.50.10190">
    <property type="entry name" value="BRCT domain"/>
    <property type="match status" value="1"/>
</dbReference>
<evidence type="ECO:0000256" key="10">
    <source>
        <dbReference type="ARBA" id="ARBA00023204"/>
    </source>
</evidence>
<dbReference type="SUPFAM" id="SSF52113">
    <property type="entry name" value="BRCT domain"/>
    <property type="match status" value="1"/>
</dbReference>
<dbReference type="Gene3D" id="1.10.150.20">
    <property type="entry name" value="5' to 3' exonuclease, C-terminal subdomain"/>
    <property type="match status" value="1"/>
</dbReference>
<protein>
    <recommendedName>
        <fullName evidence="2">DNA ligase (NAD(+))</fullName>
        <ecNumber evidence="2">6.5.1.2</ecNumber>
    </recommendedName>
</protein>
<feature type="domain" description="BRCT" evidence="12">
    <location>
        <begin position="499"/>
        <end position="575"/>
    </location>
</feature>
<dbReference type="InterPro" id="IPR004150">
    <property type="entry name" value="NAD_DNA_ligase_OB"/>
</dbReference>
<dbReference type="Pfam" id="PF12826">
    <property type="entry name" value="HHH_2"/>
    <property type="match status" value="1"/>
</dbReference>
<dbReference type="InterPro" id="IPR041663">
    <property type="entry name" value="DisA/LigA_HHH"/>
</dbReference>
<dbReference type="PANTHER" id="PTHR41317">
    <property type="entry name" value="PD-(D_E)XK NUCLEASE FAMILY TRANSPOSASE"/>
    <property type="match status" value="1"/>
</dbReference>
<dbReference type="PROSITE" id="PS50172">
    <property type="entry name" value="BRCT"/>
    <property type="match status" value="1"/>
</dbReference>
<evidence type="ECO:0000256" key="2">
    <source>
        <dbReference type="ARBA" id="ARBA00012722"/>
    </source>
</evidence>
<dbReference type="PANTHER" id="PTHR41317:SF1">
    <property type="entry name" value="PD-(D_E)XK NUCLEASE FAMILY TRANSPOSASE"/>
    <property type="match status" value="1"/>
</dbReference>
<evidence type="ECO:0000256" key="1">
    <source>
        <dbReference type="ARBA" id="ARBA00001946"/>
    </source>
</evidence>
<dbReference type="Proteomes" id="UP000887116">
    <property type="component" value="Unassembled WGS sequence"/>
</dbReference>
<dbReference type="Gene3D" id="1.10.287.610">
    <property type="entry name" value="Helix hairpin bin"/>
    <property type="match status" value="1"/>
</dbReference>
<dbReference type="NCBIfam" id="TIGR00575">
    <property type="entry name" value="dnlj"/>
    <property type="match status" value="1"/>
</dbReference>
<dbReference type="CDD" id="cd00114">
    <property type="entry name" value="LIGANc"/>
    <property type="match status" value="1"/>
</dbReference>
<sequence length="871" mass="98610">MTKNTLKLQKEIKHHNELYYRKNKPEITDAEYDELVKKVDIQTVGTAPDRRFLEVEHIVPMLSLNKVYSQEDIEEFIAKSRELLNTDELEIMCELKIDGLSFSAIYENGRLVKAATRGDGYYGEDVTKNAATIEGLPKVLPDVKGRLEVRGEVYLRNDDFLKLNKNFSNPRNTASGSLRQLDPEVTASRPLRYFAYSLIGGTENTQSEVLNKLKKLGFCVNEHQCLAKNVDEMLEFYNRIYDNRHELGYNIDGVVYKINNLQLQDRLGNTNKAPRWAIAHKFPAAQGKTKIKKISVQVGRTGKLTPVAELDPINIGGVLITRATLHNKDEIERKDIREGDVVVVERAGDVIPKIVAVDKNARSRRAPKFVFPDICSECGSRVDDWGTIAICSGGNDCLAQRIGNRKTITLEKFISSLGIRLVGPRAAKILANHYKSYDGWYEVMAQLPYDREAPDKLMIIGVGEETITSLEEFFSDEDNAEMVNDLASQLKIESVSTNTSSSPFNGKTVVFTGKLSKMERNEAQALMESLGGIVSSSVSPKTDFLVVGEKPGSKYKKAVELGTLAMALSKFLNPKLDLTFKKVFGTEKNKNILIHFLNDILGFTGIDTIQEVEFLSTYMDPEVASDKQSIVDVLCKDSSGFRYVIEMQLARDRGFEKRAQLYAAKAYSRQVGKGGEYIDLKTVFFIAISDNTLFPEEVEYISTHNIRDIKTNGHYLKDFQFVFIELPKFAKNKVEQLESTIERWCFFFKYAEDTTDEDLRDIAEKSPIIKLAYDELDKFRWNEKDLIAYEERIMDLRKEEGILAQKLDDATEKGIKIGHEKGREEGEKRAKIAVAREMLADKMDINTIAKFTGLHISEIEKLCSEIANDTL</sequence>
<keyword evidence="8" id="KW-0460">Magnesium</keyword>
<dbReference type="NCBIfam" id="TIGR01784">
    <property type="entry name" value="T_den_put_tspse"/>
    <property type="match status" value="1"/>
</dbReference>
<evidence type="ECO:0000256" key="9">
    <source>
        <dbReference type="ARBA" id="ARBA00023027"/>
    </source>
</evidence>
<evidence type="ECO:0000313" key="14">
    <source>
        <dbReference type="Proteomes" id="UP000887116"/>
    </source>
</evidence>
<evidence type="ECO:0000256" key="11">
    <source>
        <dbReference type="ARBA" id="ARBA00034005"/>
    </source>
</evidence>
<keyword evidence="7" id="KW-0862">Zinc</keyword>
<dbReference type="InterPro" id="IPR010994">
    <property type="entry name" value="RuvA_2-like"/>
</dbReference>
<comment type="catalytic activity">
    <reaction evidence="11">
        <text>NAD(+) + (deoxyribonucleotide)n-3'-hydroxyl + 5'-phospho-(deoxyribonucleotide)m = (deoxyribonucleotide)n+m + AMP + beta-nicotinamide D-nucleotide.</text>
        <dbReference type="EC" id="6.5.1.2"/>
    </reaction>
</comment>
<dbReference type="PROSITE" id="PS01055">
    <property type="entry name" value="DNA_LIGASE_N1"/>
    <property type="match status" value="1"/>
</dbReference>
<dbReference type="Pfam" id="PF00533">
    <property type="entry name" value="BRCT"/>
    <property type="match status" value="1"/>
</dbReference>
<dbReference type="NCBIfam" id="NF005932">
    <property type="entry name" value="PRK07956.1"/>
    <property type="match status" value="1"/>
</dbReference>
<evidence type="ECO:0000313" key="13">
    <source>
        <dbReference type="EMBL" id="GFR24792.1"/>
    </source>
</evidence>
<dbReference type="GO" id="GO:0003911">
    <property type="term" value="F:DNA ligase (NAD+) activity"/>
    <property type="evidence" value="ECO:0007669"/>
    <property type="project" value="UniProtKB-EC"/>
</dbReference>
<keyword evidence="9" id="KW-0520">NAD</keyword>
<evidence type="ECO:0000256" key="3">
    <source>
        <dbReference type="ARBA" id="ARBA00022598"/>
    </source>
</evidence>
<dbReference type="SUPFAM" id="SSF56091">
    <property type="entry name" value="DNA ligase/mRNA capping enzyme, catalytic domain"/>
    <property type="match status" value="1"/>
</dbReference>
<dbReference type="FunFam" id="2.40.50.140:FF:000012">
    <property type="entry name" value="DNA ligase"/>
    <property type="match status" value="1"/>
</dbReference>
<evidence type="ECO:0000256" key="5">
    <source>
        <dbReference type="ARBA" id="ARBA00022723"/>
    </source>
</evidence>
<evidence type="ECO:0000256" key="7">
    <source>
        <dbReference type="ARBA" id="ARBA00022833"/>
    </source>
</evidence>
<dbReference type="EMBL" id="BMAO01018616">
    <property type="protein sequence ID" value="GFR24792.1"/>
    <property type="molecule type" value="Genomic_DNA"/>
</dbReference>
<dbReference type="GO" id="GO:0046872">
    <property type="term" value="F:metal ion binding"/>
    <property type="evidence" value="ECO:0007669"/>
    <property type="project" value="UniProtKB-KW"/>
</dbReference>
<dbReference type="InterPro" id="IPR001679">
    <property type="entry name" value="DNA_ligase"/>
</dbReference>
<keyword evidence="10" id="KW-0234">DNA repair</keyword>
<dbReference type="SMART" id="SM00292">
    <property type="entry name" value="BRCT"/>
    <property type="match status" value="1"/>
</dbReference>
<comment type="caution">
    <text evidence="13">The sequence shown here is derived from an EMBL/GenBank/DDBJ whole genome shotgun (WGS) entry which is preliminary data.</text>
</comment>
<dbReference type="SUPFAM" id="SSF50249">
    <property type="entry name" value="Nucleic acid-binding proteins"/>
    <property type="match status" value="1"/>
</dbReference>
<accession>A0A8X6LXY8</accession>
<dbReference type="InterPro" id="IPR001357">
    <property type="entry name" value="BRCT_dom"/>
</dbReference>
<dbReference type="GO" id="GO:0006260">
    <property type="term" value="P:DNA replication"/>
    <property type="evidence" value="ECO:0007669"/>
    <property type="project" value="UniProtKB-KW"/>
</dbReference>
<dbReference type="InterPro" id="IPR013840">
    <property type="entry name" value="DNAligase_N"/>
</dbReference>
<dbReference type="GO" id="GO:0006281">
    <property type="term" value="P:DNA repair"/>
    <property type="evidence" value="ECO:0007669"/>
    <property type="project" value="UniProtKB-KW"/>
</dbReference>
<dbReference type="CDD" id="cd17748">
    <property type="entry name" value="BRCT_DNA_ligase_like"/>
    <property type="match status" value="1"/>
</dbReference>
<gene>
    <name evidence="13" type="primary">ligA</name>
    <name evidence="13" type="ORF">TNCT_330601</name>
</gene>
<dbReference type="Pfam" id="PF01653">
    <property type="entry name" value="DNA_ligase_aden"/>
    <property type="match status" value="1"/>
</dbReference>
<dbReference type="SUPFAM" id="SSF47781">
    <property type="entry name" value="RuvA domain 2-like"/>
    <property type="match status" value="1"/>
</dbReference>
<organism evidence="13 14">
    <name type="scientific">Trichonephila clavata</name>
    <name type="common">Joro spider</name>
    <name type="synonym">Nephila clavata</name>
    <dbReference type="NCBI Taxonomy" id="2740835"/>
    <lineage>
        <taxon>Eukaryota</taxon>
        <taxon>Metazoa</taxon>
        <taxon>Ecdysozoa</taxon>
        <taxon>Arthropoda</taxon>
        <taxon>Chelicerata</taxon>
        <taxon>Arachnida</taxon>
        <taxon>Araneae</taxon>
        <taxon>Araneomorphae</taxon>
        <taxon>Entelegynae</taxon>
        <taxon>Araneoidea</taxon>
        <taxon>Nephilidae</taxon>
        <taxon>Trichonephila</taxon>
    </lineage>
</organism>
<dbReference type="OrthoDB" id="19145at2759"/>
<evidence type="ECO:0000259" key="12">
    <source>
        <dbReference type="PROSITE" id="PS50172"/>
    </source>
</evidence>
<keyword evidence="3 13" id="KW-0436">Ligase</keyword>
<evidence type="ECO:0000256" key="8">
    <source>
        <dbReference type="ARBA" id="ARBA00022842"/>
    </source>
</evidence>
<dbReference type="InterPro" id="IPR013839">
    <property type="entry name" value="DNAligase_adenylation"/>
</dbReference>
<dbReference type="HAMAP" id="MF_01588">
    <property type="entry name" value="DNA_ligase_A"/>
    <property type="match status" value="1"/>
</dbReference>
<dbReference type="Pfam" id="PF12784">
    <property type="entry name" value="PDDEXK_2"/>
    <property type="match status" value="1"/>
</dbReference>
<dbReference type="InterPro" id="IPR018239">
    <property type="entry name" value="DNA_ligase_AS"/>
</dbReference>
<keyword evidence="5" id="KW-0479">Metal-binding</keyword>
<evidence type="ECO:0000256" key="4">
    <source>
        <dbReference type="ARBA" id="ARBA00022705"/>
    </source>
</evidence>
<name>A0A8X6LXY8_TRICU</name>
<proteinExistence type="inferred from homology"/>